<dbReference type="InterPro" id="IPR035979">
    <property type="entry name" value="RBD_domain_sf"/>
</dbReference>
<feature type="compositionally biased region" description="Acidic residues" evidence="5">
    <location>
        <begin position="896"/>
        <end position="907"/>
    </location>
</feature>
<gene>
    <name evidence="7" type="ORF">TIFTF001_022493</name>
</gene>
<feature type="compositionally biased region" description="Basic and acidic residues" evidence="5">
    <location>
        <begin position="89"/>
        <end position="140"/>
    </location>
</feature>
<dbReference type="InterPro" id="IPR000504">
    <property type="entry name" value="RRM_dom"/>
</dbReference>
<feature type="region of interest" description="Disordered" evidence="5">
    <location>
        <begin position="62"/>
        <end position="347"/>
    </location>
</feature>
<feature type="compositionally biased region" description="Basic and acidic residues" evidence="5">
    <location>
        <begin position="853"/>
        <end position="862"/>
    </location>
</feature>
<evidence type="ECO:0000313" key="8">
    <source>
        <dbReference type="Proteomes" id="UP001187192"/>
    </source>
</evidence>
<reference evidence="7" key="1">
    <citation type="submission" date="2023-07" db="EMBL/GenBank/DDBJ databases">
        <title>draft genome sequence of fig (Ficus carica).</title>
        <authorList>
            <person name="Takahashi T."/>
            <person name="Nishimura K."/>
        </authorList>
    </citation>
    <scope>NUCLEOTIDE SEQUENCE</scope>
</reference>
<feature type="compositionally biased region" description="Basic and acidic residues" evidence="5">
    <location>
        <begin position="299"/>
        <end position="310"/>
    </location>
</feature>
<dbReference type="FunFam" id="3.30.70.330:FF:000879">
    <property type="entry name" value="Splicing factor U2af large subunit A"/>
    <property type="match status" value="1"/>
</dbReference>
<feature type="domain" description="RRM" evidence="6">
    <location>
        <begin position="590"/>
        <end position="666"/>
    </location>
</feature>
<evidence type="ECO:0000256" key="1">
    <source>
        <dbReference type="ARBA" id="ARBA00022664"/>
    </source>
</evidence>
<evidence type="ECO:0000256" key="5">
    <source>
        <dbReference type="SAM" id="MobiDB-lite"/>
    </source>
</evidence>
<keyword evidence="3" id="KW-0508">mRNA splicing</keyword>
<proteinExistence type="predicted"/>
<dbReference type="PROSITE" id="PS50102">
    <property type="entry name" value="RRM"/>
    <property type="match status" value="2"/>
</dbReference>
<sequence>MSTSHRRKEKNEKSRRLSLCNDGEGSAARTRPFSFEEIMLRRKRKGLSDDVKEGVVEAQVTSGEGVVKNVSHSFDPEKGYSNKNVSHSSESERGYGKRLTVAERHLPEEESKESSIKNEKKTSESNRHEESRLKGKDRGTHALKRKLGSIVCRPNDDTGNESKGGRNDKQIHDRRENEKRSIDNSQREAGKRNTRDSRGKERHAELSRGKSEREIKRKFEYGDDEKIKNRNAAKKLDTGRHYEADNSARNKRKESSQSRFVEPKQRRERSRNRDRDDRNRRSRSPSPKDHKRASCNRMTHMEDAPHTLKDRSRKQHHVDRNKLSSNGSSSHHPRRGETTSGLGGYSPRKRLTEAAAKTPPPPDHLSEKKSAKWDILPAGTGNILSGSVPSNFQSLSNIVSTGVQELASTAPVASTFPQLPSKAPSASLSAKSFASIDSVQLTQATRPMRRLYVENIPSSTFEKALVEWFNDLLLSSGVNHIQGTQPCISCIINKEKGQALVEFLTAEDALAALSFDGSSISGSVLKIRRPKDFVEVALKFLTKRWTYLVFLFLYQLSGFQTVAIFMQTGDLEKSMDAVDMVSDVVKDSPNKIFIGGISKVLSSKMLMEIVSAFGPLKAYHFAVNDELNEPCAFLEYVDQSIALKACAGLNGIKFGGKVLTAVQAISSAESLENSENSSLYKIPEHAKPLLKQPMQVIKLKNVFNLEEFSSLSESEVEEVVEDIRLECARFGNVRSVNVVKLGNSHATSTGIEPDNSAETAELGPNLGCGDTNAKTDNLGGHTNGELSGIDAEMFTSNDQDPKEDEVPKDCTDNKQPDIISEDESRQTGQLKGDENVPTVIPKELLSQLNSPKEPSEHLDDKVASTTLTDADGAENKLKTEDYSTSGNADGEKQETVEEIDSSMETESNDVSKEESVDLGSIFEVGCVFVEFGRTEAACTAAHCLHGRVFDDRIVSVEYVAFDHYKTSAELSYAGVVTGYGFKKRDDNELTEGKCLTIVNVS</sequence>
<feature type="region of interest" description="Disordered" evidence="5">
    <location>
        <begin position="765"/>
        <end position="912"/>
    </location>
</feature>
<dbReference type="GO" id="GO:0006397">
    <property type="term" value="P:mRNA processing"/>
    <property type="evidence" value="ECO:0007669"/>
    <property type="project" value="UniProtKB-KW"/>
</dbReference>
<dbReference type="SUPFAM" id="SSF54928">
    <property type="entry name" value="RNA-binding domain, RBD"/>
    <property type="match status" value="2"/>
</dbReference>
<evidence type="ECO:0000256" key="3">
    <source>
        <dbReference type="ARBA" id="ARBA00023187"/>
    </source>
</evidence>
<name>A0AA88AJA5_FICCA</name>
<feature type="compositionally biased region" description="Basic and acidic residues" evidence="5">
    <location>
        <begin position="804"/>
        <end position="815"/>
    </location>
</feature>
<evidence type="ECO:0000259" key="6">
    <source>
        <dbReference type="PROSITE" id="PS50102"/>
    </source>
</evidence>
<dbReference type="PANTHER" id="PTHR23139">
    <property type="entry name" value="RNA-BINDING PROTEIN"/>
    <property type="match status" value="1"/>
</dbReference>
<comment type="caution">
    <text evidence="7">The sequence shown here is derived from an EMBL/GenBank/DDBJ whole genome shotgun (WGS) entry which is preliminary data.</text>
</comment>
<evidence type="ECO:0000313" key="7">
    <source>
        <dbReference type="EMBL" id="GMN53360.1"/>
    </source>
</evidence>
<evidence type="ECO:0000256" key="2">
    <source>
        <dbReference type="ARBA" id="ARBA00022884"/>
    </source>
</evidence>
<accession>A0AA88AJA5</accession>
<keyword evidence="1" id="KW-0507">mRNA processing</keyword>
<organism evidence="7 8">
    <name type="scientific">Ficus carica</name>
    <name type="common">Common fig</name>
    <dbReference type="NCBI Taxonomy" id="3494"/>
    <lineage>
        <taxon>Eukaryota</taxon>
        <taxon>Viridiplantae</taxon>
        <taxon>Streptophyta</taxon>
        <taxon>Embryophyta</taxon>
        <taxon>Tracheophyta</taxon>
        <taxon>Spermatophyta</taxon>
        <taxon>Magnoliopsida</taxon>
        <taxon>eudicotyledons</taxon>
        <taxon>Gunneridae</taxon>
        <taxon>Pentapetalae</taxon>
        <taxon>rosids</taxon>
        <taxon>fabids</taxon>
        <taxon>Rosales</taxon>
        <taxon>Moraceae</taxon>
        <taxon>Ficeae</taxon>
        <taxon>Ficus</taxon>
    </lineage>
</organism>
<feature type="region of interest" description="Disordered" evidence="5">
    <location>
        <begin position="1"/>
        <end position="32"/>
    </location>
</feature>
<evidence type="ECO:0000256" key="4">
    <source>
        <dbReference type="PROSITE-ProRule" id="PRU00176"/>
    </source>
</evidence>
<keyword evidence="2 4" id="KW-0694">RNA-binding</keyword>
<dbReference type="EMBL" id="BTGU01000046">
    <property type="protein sequence ID" value="GMN53360.1"/>
    <property type="molecule type" value="Genomic_DNA"/>
</dbReference>
<dbReference type="Pfam" id="PF00076">
    <property type="entry name" value="RRM_1"/>
    <property type="match status" value="1"/>
</dbReference>
<dbReference type="SMART" id="SM00360">
    <property type="entry name" value="RRM"/>
    <property type="match status" value="3"/>
</dbReference>
<dbReference type="InterPro" id="IPR012677">
    <property type="entry name" value="Nucleotide-bd_a/b_plait_sf"/>
</dbReference>
<dbReference type="FunFam" id="3.30.70.330:FF:001205">
    <property type="entry name" value="RNA-binding (RRM/RBD/RNP motifs) family protein"/>
    <property type="match status" value="1"/>
</dbReference>
<keyword evidence="8" id="KW-1185">Reference proteome</keyword>
<protein>
    <recommendedName>
        <fullName evidence="6">RRM domain-containing protein</fullName>
    </recommendedName>
</protein>
<dbReference type="GO" id="GO:0008380">
    <property type="term" value="P:RNA splicing"/>
    <property type="evidence" value="ECO:0007669"/>
    <property type="project" value="UniProtKB-KW"/>
</dbReference>
<dbReference type="Gene3D" id="3.30.70.330">
    <property type="match status" value="4"/>
</dbReference>
<feature type="compositionally biased region" description="Basic and acidic residues" evidence="5">
    <location>
        <begin position="163"/>
        <end position="279"/>
    </location>
</feature>
<dbReference type="Proteomes" id="UP001187192">
    <property type="component" value="Unassembled WGS sequence"/>
</dbReference>
<dbReference type="GO" id="GO:0003723">
    <property type="term" value="F:RNA binding"/>
    <property type="evidence" value="ECO:0007669"/>
    <property type="project" value="UniProtKB-UniRule"/>
</dbReference>
<dbReference type="AlphaFoldDB" id="A0AA88AJA5"/>
<feature type="domain" description="RRM" evidence="6">
    <location>
        <begin position="449"/>
        <end position="532"/>
    </location>
</feature>